<organism evidence="2 3">
    <name type="scientific">Actinacidiphila acididurans</name>
    <dbReference type="NCBI Taxonomy" id="2784346"/>
    <lineage>
        <taxon>Bacteria</taxon>
        <taxon>Bacillati</taxon>
        <taxon>Actinomycetota</taxon>
        <taxon>Actinomycetes</taxon>
        <taxon>Kitasatosporales</taxon>
        <taxon>Streptomycetaceae</taxon>
        <taxon>Actinacidiphila</taxon>
    </lineage>
</organism>
<dbReference type="SUPFAM" id="SSF54427">
    <property type="entry name" value="NTF2-like"/>
    <property type="match status" value="1"/>
</dbReference>
<evidence type="ECO:0000313" key="3">
    <source>
        <dbReference type="Proteomes" id="UP000749040"/>
    </source>
</evidence>
<protein>
    <submittedName>
        <fullName evidence="2">Nuclear transport factor 2 family protein</fullName>
    </submittedName>
</protein>
<keyword evidence="3" id="KW-1185">Reference proteome</keyword>
<dbReference type="Pfam" id="PF13577">
    <property type="entry name" value="SnoaL_4"/>
    <property type="match status" value="1"/>
</dbReference>
<dbReference type="InterPro" id="IPR032710">
    <property type="entry name" value="NTF2-like_dom_sf"/>
</dbReference>
<accession>A0ABS2TJG2</accession>
<sequence>MNDYGDVINAVHQYFTSADAGDWDTYRKLHADTVHVDFGGVNDDAGGAVPADEMLRSARNVVGPVELTQHMITNEVVSVMGDRATVTFYEQALHHHPALGADPAVNTWVLYARGEHEWTRTPEGWKLTRARLRPVHHTGNADLLGQVAALDG</sequence>
<dbReference type="Proteomes" id="UP000749040">
    <property type="component" value="Unassembled WGS sequence"/>
</dbReference>
<name>A0ABS2TJG2_9ACTN</name>
<feature type="domain" description="SnoaL-like" evidence="1">
    <location>
        <begin position="2"/>
        <end position="130"/>
    </location>
</feature>
<gene>
    <name evidence="2" type="ORF">ITX44_02810</name>
</gene>
<comment type="caution">
    <text evidence="2">The sequence shown here is derived from an EMBL/GenBank/DDBJ whole genome shotgun (WGS) entry which is preliminary data.</text>
</comment>
<evidence type="ECO:0000313" key="2">
    <source>
        <dbReference type="EMBL" id="MBM9503477.1"/>
    </source>
</evidence>
<dbReference type="RefSeq" id="WP_205355315.1">
    <property type="nucleotide sequence ID" value="NZ_JADKYB010000001.1"/>
</dbReference>
<proteinExistence type="predicted"/>
<reference evidence="2 3" key="1">
    <citation type="submission" date="2021-01" db="EMBL/GenBank/DDBJ databases">
        <title>Streptomyces acididurans sp. nov., isolated from a peat swamp forest soil.</title>
        <authorList>
            <person name="Chantavorakit T."/>
            <person name="Duangmal K."/>
        </authorList>
    </citation>
    <scope>NUCLEOTIDE SEQUENCE [LARGE SCALE GENOMIC DNA]</scope>
    <source>
        <strain evidence="2 3">KK5PA1</strain>
    </source>
</reference>
<dbReference type="EMBL" id="JADKYB010000001">
    <property type="protein sequence ID" value="MBM9503477.1"/>
    <property type="molecule type" value="Genomic_DNA"/>
</dbReference>
<evidence type="ECO:0000259" key="1">
    <source>
        <dbReference type="Pfam" id="PF13577"/>
    </source>
</evidence>
<dbReference type="Gene3D" id="3.10.450.50">
    <property type="match status" value="1"/>
</dbReference>
<dbReference type="InterPro" id="IPR037401">
    <property type="entry name" value="SnoaL-like"/>
</dbReference>